<dbReference type="PANTHER" id="PTHR42804">
    <property type="entry name" value="ALDEHYDE DEHYDROGENASE"/>
    <property type="match status" value="1"/>
</dbReference>
<evidence type="ECO:0000313" key="6">
    <source>
        <dbReference type="EMBL" id="UUX48498.1"/>
    </source>
</evidence>
<sequence length="474" mass="50778">MLDRRAFFIDGSWVAPADGQDFEVVNPATEEGVAIISLGGPGDVDRAVRAARDAFEMWSESSVEDRVALLTRARDIYLRRRDEVAEAMTMEMGAPRDLSRESQAPCGDALLEAAIEALENHVFERPSLRGGSTLRDEAAGVAGLITPWNWPVNQVMTKVASALAAGCTMVLKPSEYAPLSAGLVAEVLAEAGCPPGVFNLVHGDGFCTGAALSSHPEIDLLSFTGSTRAGTEVMKAAANGIRRVALELGGKSPNILFADTDLDTALRYSVENCFSNSGQSCDAPTRLLVEKSVYDEAVTMAGRFAAEVKVGDPLEPGEHIGPLVNKIQFERVQEHIRKGIEEGARVVTGGLGKPEGFERGYFVKPTLFADVTNDMHIARNEIFGPVLVMIPFDGEDEAVAIGNDTDYGLAAYIQTSDDAKAQRVARRLRAGNVYINGNYGDTDVPFGGYKQSGLGRENGPFGLEDFLETKAITG</sequence>
<dbReference type="Proteomes" id="UP001060336">
    <property type="component" value="Chromosome"/>
</dbReference>
<dbReference type="InterPro" id="IPR029510">
    <property type="entry name" value="Ald_DH_CS_GLU"/>
</dbReference>
<proteinExistence type="inferred from homology"/>
<dbReference type="PROSITE" id="PS00687">
    <property type="entry name" value="ALDEHYDE_DEHYDR_GLU"/>
    <property type="match status" value="1"/>
</dbReference>
<gene>
    <name evidence="6" type="ORF">NUH88_13885</name>
</gene>
<dbReference type="InterPro" id="IPR016163">
    <property type="entry name" value="Ald_DH_C"/>
</dbReference>
<dbReference type="SUPFAM" id="SSF53720">
    <property type="entry name" value="ALDH-like"/>
    <property type="match status" value="1"/>
</dbReference>
<feature type="domain" description="Aldehyde dehydrogenase" evidence="5">
    <location>
        <begin position="13"/>
        <end position="472"/>
    </location>
</feature>
<evidence type="ECO:0000256" key="4">
    <source>
        <dbReference type="RuleBase" id="RU003345"/>
    </source>
</evidence>
<accession>A0A9J7ANI1</accession>
<dbReference type="EMBL" id="CP102480">
    <property type="protein sequence ID" value="UUX48498.1"/>
    <property type="molecule type" value="Genomic_DNA"/>
</dbReference>
<dbReference type="Gene3D" id="3.40.605.10">
    <property type="entry name" value="Aldehyde Dehydrogenase, Chain A, domain 1"/>
    <property type="match status" value="1"/>
</dbReference>
<dbReference type="InterPro" id="IPR016161">
    <property type="entry name" value="Ald_DH/histidinol_DH"/>
</dbReference>
<dbReference type="PANTHER" id="PTHR42804:SF1">
    <property type="entry name" value="ALDEHYDE DEHYDROGENASE-RELATED"/>
    <property type="match status" value="1"/>
</dbReference>
<dbReference type="InterPro" id="IPR015590">
    <property type="entry name" value="Aldehyde_DH_dom"/>
</dbReference>
<evidence type="ECO:0000259" key="5">
    <source>
        <dbReference type="Pfam" id="PF00171"/>
    </source>
</evidence>
<evidence type="ECO:0000256" key="1">
    <source>
        <dbReference type="ARBA" id="ARBA00009986"/>
    </source>
</evidence>
<dbReference type="Gene3D" id="3.40.309.10">
    <property type="entry name" value="Aldehyde Dehydrogenase, Chain A, domain 2"/>
    <property type="match status" value="1"/>
</dbReference>
<keyword evidence="7" id="KW-1185">Reference proteome</keyword>
<evidence type="ECO:0000256" key="3">
    <source>
        <dbReference type="PROSITE-ProRule" id="PRU10007"/>
    </source>
</evidence>
<feature type="active site" evidence="3">
    <location>
        <position position="247"/>
    </location>
</feature>
<organism evidence="6 7">
    <name type="scientific">Nisaea acidiphila</name>
    <dbReference type="NCBI Taxonomy" id="1862145"/>
    <lineage>
        <taxon>Bacteria</taxon>
        <taxon>Pseudomonadati</taxon>
        <taxon>Pseudomonadota</taxon>
        <taxon>Alphaproteobacteria</taxon>
        <taxon>Rhodospirillales</taxon>
        <taxon>Thalassobaculaceae</taxon>
        <taxon>Nisaea</taxon>
    </lineage>
</organism>
<dbReference type="Pfam" id="PF00171">
    <property type="entry name" value="Aldedh"/>
    <property type="match status" value="1"/>
</dbReference>
<dbReference type="GO" id="GO:0016620">
    <property type="term" value="F:oxidoreductase activity, acting on the aldehyde or oxo group of donors, NAD or NADP as acceptor"/>
    <property type="evidence" value="ECO:0007669"/>
    <property type="project" value="InterPro"/>
</dbReference>
<protein>
    <submittedName>
        <fullName evidence="6">Aldehyde dehydrogenase family protein</fullName>
    </submittedName>
</protein>
<name>A0A9J7ANI1_9PROT</name>
<dbReference type="RefSeq" id="WP_257767005.1">
    <property type="nucleotide sequence ID" value="NZ_CP102480.1"/>
</dbReference>
<evidence type="ECO:0000256" key="2">
    <source>
        <dbReference type="ARBA" id="ARBA00023002"/>
    </source>
</evidence>
<keyword evidence="2 4" id="KW-0560">Oxidoreductase</keyword>
<dbReference type="KEGG" id="naci:NUH88_13885"/>
<dbReference type="CDD" id="cd07138">
    <property type="entry name" value="ALDH_CddD_SSP0762"/>
    <property type="match status" value="1"/>
</dbReference>
<dbReference type="AlphaFoldDB" id="A0A9J7ANI1"/>
<evidence type="ECO:0000313" key="7">
    <source>
        <dbReference type="Proteomes" id="UP001060336"/>
    </source>
</evidence>
<reference evidence="6" key="1">
    <citation type="submission" date="2022-08" db="EMBL/GenBank/DDBJ databases">
        <title>Nisaea acidiphila sp. nov., isolated from a marine algal debris and emended description of the genus Nisaea Urios et al. 2008.</title>
        <authorList>
            <person name="Kwon K."/>
        </authorList>
    </citation>
    <scope>NUCLEOTIDE SEQUENCE</scope>
    <source>
        <strain evidence="6">MEBiC11861</strain>
    </source>
</reference>
<dbReference type="InterPro" id="IPR016162">
    <property type="entry name" value="Ald_DH_N"/>
</dbReference>
<dbReference type="FunFam" id="3.40.605.10:FF:000007">
    <property type="entry name" value="NAD/NADP-dependent betaine aldehyde dehydrogenase"/>
    <property type="match status" value="1"/>
</dbReference>
<dbReference type="FunFam" id="3.40.309.10:FF:000012">
    <property type="entry name" value="Betaine aldehyde dehydrogenase"/>
    <property type="match status" value="1"/>
</dbReference>
<comment type="similarity">
    <text evidence="1 4">Belongs to the aldehyde dehydrogenase family.</text>
</comment>